<evidence type="ECO:0000256" key="1">
    <source>
        <dbReference type="SAM" id="MobiDB-lite"/>
    </source>
</evidence>
<name>K1PL67_MAGGI</name>
<organism evidence="2">
    <name type="scientific">Magallana gigas</name>
    <name type="common">Pacific oyster</name>
    <name type="synonym">Crassostrea gigas</name>
    <dbReference type="NCBI Taxonomy" id="29159"/>
    <lineage>
        <taxon>Eukaryota</taxon>
        <taxon>Metazoa</taxon>
        <taxon>Spiralia</taxon>
        <taxon>Lophotrochozoa</taxon>
        <taxon>Mollusca</taxon>
        <taxon>Bivalvia</taxon>
        <taxon>Autobranchia</taxon>
        <taxon>Pteriomorphia</taxon>
        <taxon>Ostreida</taxon>
        <taxon>Ostreoidea</taxon>
        <taxon>Ostreidae</taxon>
        <taxon>Magallana</taxon>
    </lineage>
</organism>
<reference evidence="2" key="1">
    <citation type="journal article" date="2012" name="Nature">
        <title>The oyster genome reveals stress adaptation and complexity of shell formation.</title>
        <authorList>
            <person name="Zhang G."/>
            <person name="Fang X."/>
            <person name="Guo X."/>
            <person name="Li L."/>
            <person name="Luo R."/>
            <person name="Xu F."/>
            <person name="Yang P."/>
            <person name="Zhang L."/>
            <person name="Wang X."/>
            <person name="Qi H."/>
            <person name="Xiong Z."/>
            <person name="Que H."/>
            <person name="Xie Y."/>
            <person name="Holland P.W."/>
            <person name="Paps J."/>
            <person name="Zhu Y."/>
            <person name="Wu F."/>
            <person name="Chen Y."/>
            <person name="Wang J."/>
            <person name="Peng C."/>
            <person name="Meng J."/>
            <person name="Yang L."/>
            <person name="Liu J."/>
            <person name="Wen B."/>
            <person name="Zhang N."/>
            <person name="Huang Z."/>
            <person name="Zhu Q."/>
            <person name="Feng Y."/>
            <person name="Mount A."/>
            <person name="Hedgecock D."/>
            <person name="Xu Z."/>
            <person name="Liu Y."/>
            <person name="Domazet-Loso T."/>
            <person name="Du Y."/>
            <person name="Sun X."/>
            <person name="Zhang S."/>
            <person name="Liu B."/>
            <person name="Cheng P."/>
            <person name="Jiang X."/>
            <person name="Li J."/>
            <person name="Fan D."/>
            <person name="Wang W."/>
            <person name="Fu W."/>
            <person name="Wang T."/>
            <person name="Wang B."/>
            <person name="Zhang J."/>
            <person name="Peng Z."/>
            <person name="Li Y."/>
            <person name="Li N."/>
            <person name="Wang J."/>
            <person name="Chen M."/>
            <person name="He Y."/>
            <person name="Tan F."/>
            <person name="Song X."/>
            <person name="Zheng Q."/>
            <person name="Huang R."/>
            <person name="Yang H."/>
            <person name="Du X."/>
            <person name="Chen L."/>
            <person name="Yang M."/>
            <person name="Gaffney P.M."/>
            <person name="Wang S."/>
            <person name="Luo L."/>
            <person name="She Z."/>
            <person name="Ming Y."/>
            <person name="Huang W."/>
            <person name="Zhang S."/>
            <person name="Huang B."/>
            <person name="Zhang Y."/>
            <person name="Qu T."/>
            <person name="Ni P."/>
            <person name="Miao G."/>
            <person name="Wang J."/>
            <person name="Wang Q."/>
            <person name="Steinberg C.E."/>
            <person name="Wang H."/>
            <person name="Li N."/>
            <person name="Qian L."/>
            <person name="Zhang G."/>
            <person name="Li Y."/>
            <person name="Yang H."/>
            <person name="Liu X."/>
            <person name="Wang J."/>
            <person name="Yin Y."/>
            <person name="Wang J."/>
        </authorList>
    </citation>
    <scope>NUCLEOTIDE SEQUENCE [LARGE SCALE GENOMIC DNA]</scope>
    <source>
        <strain evidence="2">05x7-T-G4-1.051#20</strain>
    </source>
</reference>
<dbReference type="EMBL" id="JH816819">
    <property type="protein sequence ID" value="EKC22473.1"/>
    <property type="molecule type" value="Genomic_DNA"/>
</dbReference>
<gene>
    <name evidence="2" type="ORF">CGI_10002152</name>
</gene>
<feature type="compositionally biased region" description="Polar residues" evidence="1">
    <location>
        <begin position="11"/>
        <end position="21"/>
    </location>
</feature>
<dbReference type="AlphaFoldDB" id="K1PL67"/>
<dbReference type="HOGENOM" id="CLU_2760290_0_0_1"/>
<protein>
    <submittedName>
        <fullName evidence="2">Uncharacterized protein</fullName>
    </submittedName>
</protein>
<sequence>MDTDPHVSKNRLGQSNQSFISKRTPANETRVCTICYCVPHYVIRNHTFTRWIHAFGRGHRDACLYPAFGA</sequence>
<dbReference type="InParanoid" id="K1PL67"/>
<feature type="region of interest" description="Disordered" evidence="1">
    <location>
        <begin position="1"/>
        <end position="21"/>
    </location>
</feature>
<evidence type="ECO:0000313" key="2">
    <source>
        <dbReference type="EMBL" id="EKC22473.1"/>
    </source>
</evidence>
<proteinExistence type="predicted"/>
<accession>K1PL67</accession>